<keyword evidence="5 10" id="KW-0418">Kinase</keyword>
<evidence type="ECO:0000313" key="11">
    <source>
        <dbReference type="Proteomes" id="UP000323410"/>
    </source>
</evidence>
<comment type="cofactor">
    <cofactor evidence="1">
        <name>Mg(2+)</name>
        <dbReference type="ChEBI" id="CHEBI:18420"/>
    </cofactor>
</comment>
<reference evidence="10 11" key="1">
    <citation type="submission" date="2019-08" db="EMBL/GenBank/DDBJ databases">
        <title>Genone of Arthrobacter echini P9.</title>
        <authorList>
            <person name="Bowman J.P."/>
        </authorList>
    </citation>
    <scope>NUCLEOTIDE SEQUENCE [LARGE SCALE GENOMIC DNA]</scope>
    <source>
        <strain evidence="10 11">P9</strain>
    </source>
</reference>
<dbReference type="GO" id="GO:0008654">
    <property type="term" value="P:phospholipid biosynthetic process"/>
    <property type="evidence" value="ECO:0007669"/>
    <property type="project" value="UniProtKB-KW"/>
</dbReference>
<keyword evidence="8" id="KW-1208">Phospholipid metabolism</keyword>
<name>A0A5D0XWH1_9MICC</name>
<keyword evidence="3" id="KW-0808">Transferase</keyword>
<dbReference type="SUPFAM" id="SSF111331">
    <property type="entry name" value="NAD kinase/diacylglycerol kinase-like"/>
    <property type="match status" value="1"/>
</dbReference>
<evidence type="ECO:0000313" key="10">
    <source>
        <dbReference type="EMBL" id="TYD00352.1"/>
    </source>
</evidence>
<dbReference type="GO" id="GO:0016301">
    <property type="term" value="F:kinase activity"/>
    <property type="evidence" value="ECO:0007669"/>
    <property type="project" value="UniProtKB-KW"/>
</dbReference>
<dbReference type="GO" id="GO:0005524">
    <property type="term" value="F:ATP binding"/>
    <property type="evidence" value="ECO:0007669"/>
    <property type="project" value="UniProtKB-KW"/>
</dbReference>
<sequence length="328" mass="34795">MPTDAPSGTVTETSSGVRRAALVINPTKQSTDEVRQAVERVSAEDGWEAPLVIETTKDDPGSGQARQALDAGVDLVIAAGGDGTVRCVAEELVGTDTLMALVPLGTGNLLARNVDIAVDDPTAAVEAAFRGTERSIDVVHLTLDHAQETQVFLVMAGLGYDAAIMSDTREDLKDRVGWLAYVDAGIRNLPGEPAHASISIDGAEPFECRLRSVMGGNCGKIMGGLEIFPGAKIDDGLMDLMTIAPKGKLGWLAVLGKLFARGKGRDPSLQYYQCLTAEVSLREPLAVQLDGDPLGEAKHLLFEVKPKSLRLRMPLGYKDPAIVSDPLP</sequence>
<dbReference type="Gene3D" id="2.60.200.40">
    <property type="match status" value="1"/>
</dbReference>
<evidence type="ECO:0000256" key="1">
    <source>
        <dbReference type="ARBA" id="ARBA00001946"/>
    </source>
</evidence>
<evidence type="ECO:0000256" key="2">
    <source>
        <dbReference type="ARBA" id="ARBA00005983"/>
    </source>
</evidence>
<evidence type="ECO:0000259" key="9">
    <source>
        <dbReference type="PROSITE" id="PS50146"/>
    </source>
</evidence>
<dbReference type="PROSITE" id="PS50146">
    <property type="entry name" value="DAGK"/>
    <property type="match status" value="1"/>
</dbReference>
<keyword evidence="7" id="KW-0443">Lipid metabolism</keyword>
<keyword evidence="4" id="KW-0547">Nucleotide-binding</keyword>
<proteinExistence type="inferred from homology"/>
<dbReference type="InterPro" id="IPR017438">
    <property type="entry name" value="ATP-NAD_kinase_N"/>
</dbReference>
<comment type="similarity">
    <text evidence="2">Belongs to the diacylglycerol/lipid kinase family.</text>
</comment>
<evidence type="ECO:0000256" key="6">
    <source>
        <dbReference type="ARBA" id="ARBA00022840"/>
    </source>
</evidence>
<evidence type="ECO:0000256" key="8">
    <source>
        <dbReference type="ARBA" id="ARBA00023264"/>
    </source>
</evidence>
<evidence type="ECO:0000256" key="7">
    <source>
        <dbReference type="ARBA" id="ARBA00023209"/>
    </source>
</evidence>
<dbReference type="InterPro" id="IPR001206">
    <property type="entry name" value="Diacylglycerol_kinase_cat_dom"/>
</dbReference>
<dbReference type="SMART" id="SM00046">
    <property type="entry name" value="DAGKc"/>
    <property type="match status" value="1"/>
</dbReference>
<organism evidence="10 11">
    <name type="scientific">Arthrobacter echini</name>
    <dbReference type="NCBI Taxonomy" id="1529066"/>
    <lineage>
        <taxon>Bacteria</taxon>
        <taxon>Bacillati</taxon>
        <taxon>Actinomycetota</taxon>
        <taxon>Actinomycetes</taxon>
        <taxon>Micrococcales</taxon>
        <taxon>Micrococcaceae</taxon>
        <taxon>Arthrobacter</taxon>
    </lineage>
</organism>
<dbReference type="OrthoDB" id="3171056at2"/>
<keyword evidence="6" id="KW-0067">ATP-binding</keyword>
<dbReference type="InterPro" id="IPR016064">
    <property type="entry name" value="NAD/diacylglycerol_kinase_sf"/>
</dbReference>
<keyword evidence="7" id="KW-0594">Phospholipid biosynthesis</keyword>
<comment type="caution">
    <text evidence="10">The sequence shown here is derived from an EMBL/GenBank/DDBJ whole genome shotgun (WGS) entry which is preliminary data.</text>
</comment>
<dbReference type="PANTHER" id="PTHR12358">
    <property type="entry name" value="SPHINGOSINE KINASE"/>
    <property type="match status" value="1"/>
</dbReference>
<keyword evidence="7" id="KW-0444">Lipid biosynthesis</keyword>
<dbReference type="Gene3D" id="3.40.50.10330">
    <property type="entry name" value="Probable inorganic polyphosphate/atp-NAD kinase, domain 1"/>
    <property type="match status" value="1"/>
</dbReference>
<dbReference type="GO" id="GO:0005886">
    <property type="term" value="C:plasma membrane"/>
    <property type="evidence" value="ECO:0007669"/>
    <property type="project" value="TreeGrafter"/>
</dbReference>
<feature type="domain" description="DAGKc" evidence="9">
    <location>
        <begin position="15"/>
        <end position="145"/>
    </location>
</feature>
<dbReference type="EMBL" id="VSLD01000001">
    <property type="protein sequence ID" value="TYD00352.1"/>
    <property type="molecule type" value="Genomic_DNA"/>
</dbReference>
<accession>A0A5D0XWH1</accession>
<dbReference type="RefSeq" id="WP_148600057.1">
    <property type="nucleotide sequence ID" value="NZ_VSLD01000001.1"/>
</dbReference>
<keyword evidence="11" id="KW-1185">Reference proteome</keyword>
<dbReference type="Proteomes" id="UP000323410">
    <property type="component" value="Unassembled WGS sequence"/>
</dbReference>
<dbReference type="InterPro" id="IPR050187">
    <property type="entry name" value="Lipid_Phosphate_FormReg"/>
</dbReference>
<evidence type="ECO:0000256" key="5">
    <source>
        <dbReference type="ARBA" id="ARBA00022777"/>
    </source>
</evidence>
<dbReference type="PANTHER" id="PTHR12358:SF106">
    <property type="entry name" value="LIPID KINASE YEGS"/>
    <property type="match status" value="1"/>
</dbReference>
<gene>
    <name evidence="10" type="ORF">FQ377_02550</name>
</gene>
<dbReference type="InterPro" id="IPR045540">
    <property type="entry name" value="YegS/DAGK_C"/>
</dbReference>
<dbReference type="Pfam" id="PF19279">
    <property type="entry name" value="YegS_C"/>
    <property type="match status" value="1"/>
</dbReference>
<protein>
    <submittedName>
        <fullName evidence="10">Diacylglycerol kinase family lipid kinase</fullName>
    </submittedName>
</protein>
<evidence type="ECO:0000256" key="3">
    <source>
        <dbReference type="ARBA" id="ARBA00022679"/>
    </source>
</evidence>
<dbReference type="AlphaFoldDB" id="A0A5D0XWH1"/>
<dbReference type="Pfam" id="PF00781">
    <property type="entry name" value="DAGK_cat"/>
    <property type="match status" value="1"/>
</dbReference>
<evidence type="ECO:0000256" key="4">
    <source>
        <dbReference type="ARBA" id="ARBA00022741"/>
    </source>
</evidence>